<dbReference type="InterPro" id="IPR008928">
    <property type="entry name" value="6-hairpin_glycosidase_sf"/>
</dbReference>
<dbReference type="EnsemblMetazoa" id="CPIJ008855-RA">
    <property type="protein sequence ID" value="CPIJ008855-PA"/>
    <property type="gene ID" value="CPIJ008855"/>
</dbReference>
<dbReference type="GO" id="GO:0047402">
    <property type="term" value="F:protein-glucosylgalactosylhydroxylysine glucosidase activity"/>
    <property type="evidence" value="ECO:0007669"/>
    <property type="project" value="UniProtKB-EC"/>
</dbReference>
<dbReference type="PANTHER" id="PTHR11051">
    <property type="entry name" value="GLYCOSYL HYDROLASE-RELATED"/>
    <property type="match status" value="1"/>
</dbReference>
<name>B0WPY9_CULQU</name>
<dbReference type="Pfam" id="PF03632">
    <property type="entry name" value="Glyco_hydro_65m"/>
    <property type="match status" value="1"/>
</dbReference>
<keyword evidence="3" id="KW-0326">Glycosidase</keyword>
<accession>B0WPY9</accession>
<dbReference type="STRING" id="7176.B0WPY9"/>
<evidence type="ECO:0000259" key="10">
    <source>
        <dbReference type="Pfam" id="PF03632"/>
    </source>
</evidence>
<dbReference type="OMA" id="WTSVPDH"/>
<evidence type="ECO:0000256" key="8">
    <source>
        <dbReference type="ARBA" id="ARBA00079982"/>
    </source>
</evidence>
<dbReference type="EMBL" id="DS232031">
    <property type="protein sequence ID" value="EDS32579.1"/>
    <property type="molecule type" value="Genomic_DNA"/>
</dbReference>
<evidence type="ECO:0000313" key="13">
    <source>
        <dbReference type="Proteomes" id="UP000002320"/>
    </source>
</evidence>
<comment type="similarity">
    <text evidence="1">Belongs to the glycosyl hydrolase 65 family.</text>
</comment>
<feature type="compositionally biased region" description="Low complexity" evidence="9">
    <location>
        <begin position="10"/>
        <end position="20"/>
    </location>
</feature>
<dbReference type="Gene3D" id="1.50.10.10">
    <property type="match status" value="1"/>
</dbReference>
<protein>
    <recommendedName>
        <fullName evidence="7">Protein-glucosylgalactosylhydroxylysine glucosidase</fullName>
        <ecNumber evidence="6">3.2.1.107</ecNumber>
    </recommendedName>
    <alternativeName>
        <fullName evidence="8">Acid trehalase-like protein 1</fullName>
    </alternativeName>
</protein>
<evidence type="ECO:0000256" key="9">
    <source>
        <dbReference type="SAM" id="MobiDB-lite"/>
    </source>
</evidence>
<dbReference type="Proteomes" id="UP000002320">
    <property type="component" value="Unassembled WGS sequence"/>
</dbReference>
<keyword evidence="2" id="KW-0378">Hydrolase</keyword>
<reference evidence="11" key="1">
    <citation type="submission" date="2007-03" db="EMBL/GenBank/DDBJ databases">
        <title>Annotation of Culex pipiens quinquefasciatus.</title>
        <authorList>
            <consortium name="The Broad Institute Genome Sequencing Platform"/>
            <person name="Atkinson P.W."/>
            <person name="Hemingway J."/>
            <person name="Christensen B.M."/>
            <person name="Higgs S."/>
            <person name="Kodira C."/>
            <person name="Hannick L."/>
            <person name="Megy K."/>
            <person name="O'Leary S."/>
            <person name="Pearson M."/>
            <person name="Haas B.J."/>
            <person name="Mauceli E."/>
            <person name="Wortman J.R."/>
            <person name="Lee N.H."/>
            <person name="Guigo R."/>
            <person name="Stanke M."/>
            <person name="Alvarado L."/>
            <person name="Amedeo P."/>
            <person name="Antoine C.H."/>
            <person name="Arensburger P."/>
            <person name="Bidwell S.L."/>
            <person name="Crawford M."/>
            <person name="Camaro F."/>
            <person name="Devon K."/>
            <person name="Engels R."/>
            <person name="Hammond M."/>
            <person name="Howarth C."/>
            <person name="Koehrsen M."/>
            <person name="Lawson D."/>
            <person name="Montgomery P."/>
            <person name="Nene V."/>
            <person name="Nusbaum C."/>
            <person name="Puiu D."/>
            <person name="Romero-Severson J."/>
            <person name="Severson D.W."/>
            <person name="Shumway M."/>
            <person name="Sisk P."/>
            <person name="Stolte C."/>
            <person name="Zeng Q."/>
            <person name="Eisenstadt E."/>
            <person name="Fraser-Liggett C."/>
            <person name="Strausberg R."/>
            <person name="Galagan J."/>
            <person name="Birren B."/>
            <person name="Collins F.H."/>
        </authorList>
    </citation>
    <scope>NUCLEOTIDE SEQUENCE [LARGE SCALE GENOMIC DNA]</scope>
    <source>
        <strain evidence="11">JHB</strain>
    </source>
</reference>
<evidence type="ECO:0000256" key="1">
    <source>
        <dbReference type="ARBA" id="ARBA00006768"/>
    </source>
</evidence>
<evidence type="ECO:0000256" key="5">
    <source>
        <dbReference type="ARBA" id="ARBA00053339"/>
    </source>
</evidence>
<sequence length="773" mass="86368">MHIFNHEINSPTTTSSSSFTQDDASNEPWLPTLANGHLGFTVFGDAVYVNGLYNGQLGLSHRARITNVANLRIDAGGNPRPPTLVGQSRMDFARGTFFVDYRGPNNSYRVTQAIYPHQLYNRAIVNQFRIERLRAEGDIHLSITQASTSPTSEDIVFNSTAESVIFISRGAERPSSSGVVVVAATKDEYSTAAEEAFQVHQACGSTREPEDPSSRSQPRQVCVLWNHVPERLTLKRSEHTVSYKFIMTADESASRARRDLEQALRITDDDELLRRHTDIWASFWNRFDIQLEGDPDLEQTVRASLFYLISNFPLGTNGTDDEPFQFGGLSPTGLGRGGSDLDDYEGHSFWDTEIWMFPVVNLVEARFAEMAIDYRFRRMDAAREYARTGGYHGVRYPWESASTGIEVTQPDYMDSVAAFQQHITGDISFALRQHLATTQNLDWLRTRGCPLAQEIAQFWASRLSLDPVTGLYDIKAVMGPDEDHKNVTNNAYTNVIAGYALYFGDLTKCLVSSCDQDRDKAAPPTEVGNWSDLASRIKLLYDAENDYHPQFEGYRRDTVIKQADTVLLGYPLQYPGLTTTARSNDLRFYEAVTRSSGPAMTWAIHAVNHLDLGEEREAARRFEQSYHDYVRGPYRVWSEVGPGQSGARNFITGAGGFLQAVINGYGGVRVFLDHLEIRNSRLPPGSATSLKIKGLQYLGARLTLTVTTSSTKLSVEQICQNMTIQIGNGLPTLIVEREVYDITGVLAIIKANESIFEKCLVQDETLTTVNVNV</sequence>
<dbReference type="SUPFAM" id="SSF48208">
    <property type="entry name" value="Six-hairpin glycosidases"/>
    <property type="match status" value="1"/>
</dbReference>
<evidence type="ECO:0000256" key="3">
    <source>
        <dbReference type="ARBA" id="ARBA00023295"/>
    </source>
</evidence>
<dbReference type="OrthoDB" id="200349at2759"/>
<feature type="region of interest" description="Disordered" evidence="9">
    <location>
        <begin position="1"/>
        <end position="24"/>
    </location>
</feature>
<dbReference type="InterPro" id="IPR005195">
    <property type="entry name" value="Glyco_hydro_65_M"/>
</dbReference>
<dbReference type="PANTHER" id="PTHR11051:SF8">
    <property type="entry name" value="PROTEIN-GLUCOSYLGALACTOSYLHYDROXYLYSINE GLUCOSIDASE"/>
    <property type="match status" value="1"/>
</dbReference>
<dbReference type="InterPro" id="IPR012341">
    <property type="entry name" value="6hp_glycosidase-like_sf"/>
</dbReference>
<evidence type="ECO:0000256" key="2">
    <source>
        <dbReference type="ARBA" id="ARBA00022801"/>
    </source>
</evidence>
<organism>
    <name type="scientific">Culex quinquefasciatus</name>
    <name type="common">Southern house mosquito</name>
    <name type="synonym">Culex pungens</name>
    <dbReference type="NCBI Taxonomy" id="7176"/>
    <lineage>
        <taxon>Eukaryota</taxon>
        <taxon>Metazoa</taxon>
        <taxon>Ecdysozoa</taxon>
        <taxon>Arthropoda</taxon>
        <taxon>Hexapoda</taxon>
        <taxon>Insecta</taxon>
        <taxon>Pterygota</taxon>
        <taxon>Neoptera</taxon>
        <taxon>Endopterygota</taxon>
        <taxon>Diptera</taxon>
        <taxon>Nematocera</taxon>
        <taxon>Culicoidea</taxon>
        <taxon>Culicidae</taxon>
        <taxon>Culicinae</taxon>
        <taxon>Culicini</taxon>
        <taxon>Culex</taxon>
        <taxon>Culex</taxon>
    </lineage>
</organism>
<dbReference type="AlphaFoldDB" id="B0WPY9"/>
<evidence type="ECO:0000313" key="11">
    <source>
        <dbReference type="EMBL" id="EDS32579.1"/>
    </source>
</evidence>
<comment type="catalytic activity">
    <reaction evidence="4">
        <text>(5R)-5-O-[alpha-D-glucosyl-(1-&gt;2)-beta-D-galactosyl]-5-hydroxy-L-lysyl-[collagen] + H2O = (5R)-5-O-(beta-D-galactosyl)-5-hydroxy-L-lysyl-[collagen] + D-glucose</text>
        <dbReference type="Rhea" id="RHEA:11068"/>
        <dbReference type="Rhea" id="RHEA-COMP:12753"/>
        <dbReference type="Rhea" id="RHEA-COMP:12754"/>
        <dbReference type="ChEBI" id="CHEBI:4167"/>
        <dbReference type="ChEBI" id="CHEBI:15377"/>
        <dbReference type="ChEBI" id="CHEBI:133443"/>
        <dbReference type="ChEBI" id="CHEBI:133452"/>
        <dbReference type="EC" id="3.2.1.107"/>
    </reaction>
</comment>
<dbReference type="GO" id="GO:0005975">
    <property type="term" value="P:carbohydrate metabolic process"/>
    <property type="evidence" value="ECO:0007669"/>
    <property type="project" value="InterPro"/>
</dbReference>
<gene>
    <name evidence="12" type="primary">6041523</name>
    <name evidence="11" type="ORF">CpipJ_CPIJ008855</name>
</gene>
<dbReference type="HOGENOM" id="CLU_006285_4_2_1"/>
<dbReference type="InParanoid" id="B0WPY9"/>
<reference evidence="12" key="2">
    <citation type="submission" date="2020-05" db="UniProtKB">
        <authorList>
            <consortium name="EnsemblMetazoa"/>
        </authorList>
    </citation>
    <scope>IDENTIFICATION</scope>
    <source>
        <strain evidence="12">JHB</strain>
    </source>
</reference>
<dbReference type="KEGG" id="cqu:CpipJ_CPIJ008855"/>
<dbReference type="VEuPathDB" id="VectorBase:CQUJHB018002"/>
<dbReference type="VEuPathDB" id="VectorBase:CPIJ008855"/>
<evidence type="ECO:0000313" key="12">
    <source>
        <dbReference type="EnsemblMetazoa" id="CPIJ008855-PA"/>
    </source>
</evidence>
<evidence type="ECO:0000256" key="7">
    <source>
        <dbReference type="ARBA" id="ARBA00071505"/>
    </source>
</evidence>
<dbReference type="eggNOG" id="KOG4125">
    <property type="taxonomic scope" value="Eukaryota"/>
</dbReference>
<dbReference type="FunCoup" id="B0WPY9">
    <property type="interactions" value="5"/>
</dbReference>
<evidence type="ECO:0000256" key="6">
    <source>
        <dbReference type="ARBA" id="ARBA00066430"/>
    </source>
</evidence>
<comment type="function">
    <text evidence="5">Catalyzes the hydrolysis of glucose from the disaccharide unit linked to hydroxylysine residues of collagen and collagen-like proteins.</text>
</comment>
<evidence type="ECO:0000256" key="4">
    <source>
        <dbReference type="ARBA" id="ARBA00051415"/>
    </source>
</evidence>
<keyword evidence="13" id="KW-1185">Reference proteome</keyword>
<feature type="domain" description="Glycoside hydrolase family 65 central catalytic" evidence="10">
    <location>
        <begin position="342"/>
        <end position="555"/>
    </location>
</feature>
<dbReference type="FunFam" id="1.50.10.10:FF:000023">
    <property type="entry name" value="Protein-glucosylgalactosylhydroxylysine glucosidase"/>
    <property type="match status" value="1"/>
</dbReference>
<proteinExistence type="inferred from homology"/>
<dbReference type="EC" id="3.2.1.107" evidence="6"/>